<dbReference type="AlphaFoldDB" id="A0A2R6NF22"/>
<dbReference type="SUPFAM" id="SSF49562">
    <property type="entry name" value="C2 domain (Calcium/lipid-binding domain, CaLB)"/>
    <property type="match status" value="1"/>
</dbReference>
<dbReference type="Gene3D" id="2.60.40.150">
    <property type="entry name" value="C2 domain"/>
    <property type="match status" value="1"/>
</dbReference>
<dbReference type="InterPro" id="IPR000008">
    <property type="entry name" value="C2_dom"/>
</dbReference>
<dbReference type="InterPro" id="IPR035892">
    <property type="entry name" value="C2_domain_sf"/>
</dbReference>
<reference evidence="2 3" key="1">
    <citation type="submission" date="2018-02" db="EMBL/GenBank/DDBJ databases">
        <title>Genome sequence of the basidiomycete white-rot fungus Phlebia centrifuga.</title>
        <authorList>
            <person name="Granchi Z."/>
            <person name="Peng M."/>
            <person name="de Vries R.P."/>
            <person name="Hilden K."/>
            <person name="Makela M.R."/>
            <person name="Grigoriev I."/>
            <person name="Riley R."/>
        </authorList>
    </citation>
    <scope>NUCLEOTIDE SEQUENCE [LARGE SCALE GENOMIC DNA]</scope>
    <source>
        <strain evidence="2 3">FBCC195</strain>
    </source>
</reference>
<dbReference type="Pfam" id="PF00168">
    <property type="entry name" value="C2"/>
    <property type="match status" value="1"/>
</dbReference>
<organism evidence="2 3">
    <name type="scientific">Hermanssonia centrifuga</name>
    <dbReference type="NCBI Taxonomy" id="98765"/>
    <lineage>
        <taxon>Eukaryota</taxon>
        <taxon>Fungi</taxon>
        <taxon>Dikarya</taxon>
        <taxon>Basidiomycota</taxon>
        <taxon>Agaricomycotina</taxon>
        <taxon>Agaricomycetes</taxon>
        <taxon>Polyporales</taxon>
        <taxon>Meruliaceae</taxon>
        <taxon>Hermanssonia</taxon>
    </lineage>
</organism>
<proteinExistence type="predicted"/>
<protein>
    <recommendedName>
        <fullName evidence="1">C2 domain-containing protein</fullName>
    </recommendedName>
</protein>
<name>A0A2R6NF22_9APHY</name>
<evidence type="ECO:0000259" key="1">
    <source>
        <dbReference type="Pfam" id="PF00168"/>
    </source>
</evidence>
<evidence type="ECO:0000313" key="2">
    <source>
        <dbReference type="EMBL" id="PSR70911.1"/>
    </source>
</evidence>
<dbReference type="EMBL" id="MLYV02001304">
    <property type="protein sequence ID" value="PSR70911.1"/>
    <property type="molecule type" value="Genomic_DNA"/>
</dbReference>
<accession>A0A2R6NF22</accession>
<feature type="domain" description="C2" evidence="1">
    <location>
        <begin position="12"/>
        <end position="58"/>
    </location>
</feature>
<comment type="caution">
    <text evidence="2">The sequence shown here is derived from an EMBL/GenBank/DDBJ whole genome shotgun (WGS) entry which is preliminary data.</text>
</comment>
<dbReference type="Proteomes" id="UP000186601">
    <property type="component" value="Unassembled WGS sequence"/>
</dbReference>
<evidence type="ECO:0000313" key="3">
    <source>
        <dbReference type="Proteomes" id="UP000186601"/>
    </source>
</evidence>
<dbReference type="OrthoDB" id="163438at2759"/>
<keyword evidence="3" id="KW-1185">Reference proteome</keyword>
<sequence length="65" mass="7554">MIGYQQQAVTAKLNAIQVDGLRERHFDRHVDTFVTVAVDGEQQFQTEVVPQCLQPKWTFKEHINL</sequence>
<gene>
    <name evidence="2" type="ORF">PHLCEN_2v13225</name>
</gene>
<dbReference type="STRING" id="98765.A0A2R6NF22"/>